<evidence type="ECO:0000313" key="1">
    <source>
        <dbReference type="EMBL" id="HAC6576938.1"/>
    </source>
</evidence>
<dbReference type="AlphaFoldDB" id="A0A701ZI23"/>
<reference evidence="1" key="1">
    <citation type="journal article" date="2018" name="Genome Biol.">
        <title>SKESA: strategic k-mer extension for scrupulous assemblies.</title>
        <authorList>
            <person name="Souvorov A."/>
            <person name="Agarwala R."/>
            <person name="Lipman D.J."/>
        </authorList>
    </citation>
    <scope>NUCLEOTIDE SEQUENCE</scope>
    <source>
        <strain evidence="1">232-84</strain>
    </source>
</reference>
<organism evidence="1">
    <name type="scientific">Salmonella enterica</name>
    <name type="common">Salmonella choleraesuis</name>
    <dbReference type="NCBI Taxonomy" id="28901"/>
    <lineage>
        <taxon>Bacteria</taxon>
        <taxon>Pseudomonadati</taxon>
        <taxon>Pseudomonadota</taxon>
        <taxon>Gammaproteobacteria</taxon>
        <taxon>Enterobacterales</taxon>
        <taxon>Enterobacteriaceae</taxon>
        <taxon>Salmonella</taxon>
    </lineage>
</organism>
<comment type="caution">
    <text evidence="1">The sequence shown here is derived from an EMBL/GenBank/DDBJ whole genome shotgun (WGS) entry which is preliminary data.</text>
</comment>
<reference evidence="1" key="2">
    <citation type="submission" date="2018-07" db="EMBL/GenBank/DDBJ databases">
        <authorList>
            <consortium name="NCBI Pathogen Detection Project"/>
        </authorList>
    </citation>
    <scope>NUCLEOTIDE SEQUENCE</scope>
    <source>
        <strain evidence="1">232-84</strain>
    </source>
</reference>
<name>A0A701ZI23_SALER</name>
<accession>A0A701ZI23</accession>
<protein>
    <submittedName>
        <fullName evidence="1">Uncharacterized protein</fullName>
    </submittedName>
</protein>
<gene>
    <name evidence="1" type="ORF">G0B27_22660</name>
</gene>
<sequence length="62" mass="7325">MNMSFIMNKTYSRRLQQLAEFNGLFGSGYGPHNEIVPFSLIRALLYKMEYKISSPLIRYFIQ</sequence>
<proteinExistence type="predicted"/>
<dbReference type="EMBL" id="DAAMGM010000030">
    <property type="protein sequence ID" value="HAC6576938.1"/>
    <property type="molecule type" value="Genomic_DNA"/>
</dbReference>